<feature type="region of interest" description="Disordered" evidence="1">
    <location>
        <begin position="41"/>
        <end position="60"/>
    </location>
</feature>
<proteinExistence type="predicted"/>
<sequence>MEQSASFHQMLLANSDSLQIPDEVVQAIRCVLVVPASNADPKPAANRLTKDERSNPATSTLDSLMTIQRDDPSILTVKNQQLAAQWLHPRPDLNLHTGRPSTFGREGSLMKDKNSSCKWGCQRLIVKHTVHYMTMHGLRTRHEVKEISLLIDFRTRRRPN</sequence>
<reference evidence="2" key="1">
    <citation type="submission" date="2023-07" db="EMBL/GenBank/DDBJ databases">
        <authorList>
            <consortium name="CYATHOMIX"/>
        </authorList>
    </citation>
    <scope>NUCLEOTIDE SEQUENCE</scope>
    <source>
        <strain evidence="2">N/A</strain>
    </source>
</reference>
<protein>
    <submittedName>
        <fullName evidence="2">Uncharacterized protein</fullName>
    </submittedName>
</protein>
<evidence type="ECO:0000256" key="1">
    <source>
        <dbReference type="SAM" id="MobiDB-lite"/>
    </source>
</evidence>
<dbReference type="Proteomes" id="UP001176961">
    <property type="component" value="Unassembled WGS sequence"/>
</dbReference>
<evidence type="ECO:0000313" key="3">
    <source>
        <dbReference type="Proteomes" id="UP001176961"/>
    </source>
</evidence>
<comment type="caution">
    <text evidence="2">The sequence shown here is derived from an EMBL/GenBank/DDBJ whole genome shotgun (WGS) entry which is preliminary data.</text>
</comment>
<gene>
    <name evidence="2" type="ORF">CYNAS_LOCUS17299</name>
</gene>
<evidence type="ECO:0000313" key="2">
    <source>
        <dbReference type="EMBL" id="CAJ0605316.1"/>
    </source>
</evidence>
<name>A0AA36MAY8_CYLNA</name>
<organism evidence="2 3">
    <name type="scientific">Cylicocyclus nassatus</name>
    <name type="common">Nematode worm</name>
    <dbReference type="NCBI Taxonomy" id="53992"/>
    <lineage>
        <taxon>Eukaryota</taxon>
        <taxon>Metazoa</taxon>
        <taxon>Ecdysozoa</taxon>
        <taxon>Nematoda</taxon>
        <taxon>Chromadorea</taxon>
        <taxon>Rhabditida</taxon>
        <taxon>Rhabditina</taxon>
        <taxon>Rhabditomorpha</taxon>
        <taxon>Strongyloidea</taxon>
        <taxon>Strongylidae</taxon>
        <taxon>Cylicocyclus</taxon>
    </lineage>
</organism>
<dbReference type="AlphaFoldDB" id="A0AA36MAY8"/>
<keyword evidence="3" id="KW-1185">Reference proteome</keyword>
<dbReference type="EMBL" id="CATQJL010000316">
    <property type="protein sequence ID" value="CAJ0605316.1"/>
    <property type="molecule type" value="Genomic_DNA"/>
</dbReference>
<accession>A0AA36MAY8</accession>